<evidence type="ECO:0000313" key="3">
    <source>
        <dbReference type="EMBL" id="CAG6745134.1"/>
    </source>
</evidence>
<dbReference type="EMBL" id="HBUF01484797">
    <property type="protein sequence ID" value="CAG6745133.1"/>
    <property type="molecule type" value="Transcribed_RNA"/>
</dbReference>
<protein>
    <submittedName>
        <fullName evidence="3">Uncharacterized protein</fullName>
    </submittedName>
</protein>
<keyword evidence="1" id="KW-0472">Membrane</keyword>
<evidence type="ECO:0000256" key="2">
    <source>
        <dbReference type="SAM" id="SignalP"/>
    </source>
</evidence>
<sequence>MSRSTLVLFCLLLTLCQCSNNYIKYDRNLIGLLVEDPYTLYPYVPRTPLVIPLKQFQTQESMKTTTSRWSRGNMKRHPEILLFYLAGACCYIYLIIIACLACLLGDSYGKNNCLKLCNPVPVFLHLCCCCYLVNISGTKTCQCLPSSKSCEQCC</sequence>
<keyword evidence="1" id="KW-1133">Transmembrane helix</keyword>
<feature type="signal peptide" evidence="2">
    <location>
        <begin position="1"/>
        <end position="18"/>
    </location>
</feature>
<dbReference type="AlphaFoldDB" id="A0A8D8ZDU8"/>
<dbReference type="EMBL" id="HBUF01484798">
    <property type="protein sequence ID" value="CAG6745134.1"/>
    <property type="molecule type" value="Transcribed_RNA"/>
</dbReference>
<proteinExistence type="predicted"/>
<accession>A0A8D8ZDU8</accession>
<feature type="chain" id="PRO_5036428947" evidence="2">
    <location>
        <begin position="19"/>
        <end position="154"/>
    </location>
</feature>
<evidence type="ECO:0000256" key="1">
    <source>
        <dbReference type="SAM" id="Phobius"/>
    </source>
</evidence>
<keyword evidence="2" id="KW-0732">Signal</keyword>
<feature type="transmembrane region" description="Helical" evidence="1">
    <location>
        <begin position="81"/>
        <end position="105"/>
    </location>
</feature>
<name>A0A8D8ZDU8_9HEMI</name>
<keyword evidence="1" id="KW-0812">Transmembrane</keyword>
<reference evidence="3" key="1">
    <citation type="submission" date="2021-05" db="EMBL/GenBank/DDBJ databases">
        <authorList>
            <person name="Alioto T."/>
            <person name="Alioto T."/>
            <person name="Gomez Garrido J."/>
        </authorList>
    </citation>
    <scope>NUCLEOTIDE SEQUENCE</scope>
</reference>
<organism evidence="3">
    <name type="scientific">Cacopsylla melanoneura</name>
    <dbReference type="NCBI Taxonomy" id="428564"/>
    <lineage>
        <taxon>Eukaryota</taxon>
        <taxon>Metazoa</taxon>
        <taxon>Ecdysozoa</taxon>
        <taxon>Arthropoda</taxon>
        <taxon>Hexapoda</taxon>
        <taxon>Insecta</taxon>
        <taxon>Pterygota</taxon>
        <taxon>Neoptera</taxon>
        <taxon>Paraneoptera</taxon>
        <taxon>Hemiptera</taxon>
        <taxon>Sternorrhyncha</taxon>
        <taxon>Psylloidea</taxon>
        <taxon>Psyllidae</taxon>
        <taxon>Psyllinae</taxon>
        <taxon>Cacopsylla</taxon>
    </lineage>
</organism>